<name>A0A1F6E0B0_9BACT</name>
<sequence length="226" mass="25131">MRTISSIVEAIIAQSPFYAEAIAEGIVNNAEIARRIKPLVEKRLLEDVSEAAVSMALHRLEKTMKRPETTGILPRISDITVRSNLVEFVFPNAEDMFSVVDEVSRLARKRKDAFVNFSRGLYGSLLIVSKEFEKDAARAARRARAERVGGLSAITMRLPDECVEMPGVYYPLLKAIAWEGISFVEVMSIDTEFSIIFKDEDVDRAFSVLKRITAAATTSMLPSGVV</sequence>
<evidence type="ECO:0000313" key="2">
    <source>
        <dbReference type="Proteomes" id="UP000178572"/>
    </source>
</evidence>
<comment type="caution">
    <text evidence="1">The sequence shown here is derived from an EMBL/GenBank/DDBJ whole genome shotgun (WGS) entry which is preliminary data.</text>
</comment>
<gene>
    <name evidence="1" type="ORF">A3C21_04475</name>
</gene>
<proteinExistence type="predicted"/>
<organism evidence="1 2">
    <name type="scientific">Candidatus Kaiserbacteria bacterium RIFCSPHIGHO2_02_FULL_59_21</name>
    <dbReference type="NCBI Taxonomy" id="1798500"/>
    <lineage>
        <taxon>Bacteria</taxon>
        <taxon>Candidatus Kaiseribacteriota</taxon>
    </lineage>
</organism>
<dbReference type="Proteomes" id="UP000178572">
    <property type="component" value="Unassembled WGS sequence"/>
</dbReference>
<dbReference type="STRING" id="1798500.A3C21_04475"/>
<dbReference type="EMBL" id="MFLN01000028">
    <property type="protein sequence ID" value="OGG67101.1"/>
    <property type="molecule type" value="Genomic_DNA"/>
</dbReference>
<evidence type="ECO:0008006" key="3">
    <source>
        <dbReference type="Google" id="ProtNLM"/>
    </source>
</evidence>
<dbReference type="AlphaFoldDB" id="A0A1F6E0B0"/>
<accession>A0A1F6E0B0</accession>
<protein>
    <recommendedName>
        <fullName evidence="3">ACT domain-containing protein</fullName>
    </recommendedName>
</protein>
<reference evidence="1 2" key="1">
    <citation type="journal article" date="2016" name="Nat. Commun.">
        <title>Thousands of microbial genomes shed light on interconnected biogeochemical processes in an aquifer system.</title>
        <authorList>
            <person name="Anantharaman K."/>
            <person name="Brown C.T."/>
            <person name="Hug L.A."/>
            <person name="Sharon I."/>
            <person name="Castelle C.J."/>
            <person name="Probst A.J."/>
            <person name="Thomas B.C."/>
            <person name="Singh A."/>
            <person name="Wilkins M.J."/>
            <person name="Karaoz U."/>
            <person name="Brodie E.L."/>
            <person name="Williams K.H."/>
            <person name="Hubbard S.S."/>
            <person name="Banfield J.F."/>
        </authorList>
    </citation>
    <scope>NUCLEOTIDE SEQUENCE [LARGE SCALE GENOMIC DNA]</scope>
</reference>
<evidence type="ECO:0000313" key="1">
    <source>
        <dbReference type="EMBL" id="OGG67101.1"/>
    </source>
</evidence>